<dbReference type="GO" id="GO:0009246">
    <property type="term" value="P:enterobacterial common antigen biosynthetic process"/>
    <property type="evidence" value="ECO:0007669"/>
    <property type="project" value="TreeGrafter"/>
</dbReference>
<keyword evidence="6" id="KW-0472">Membrane</keyword>
<dbReference type="GO" id="GO:0016413">
    <property type="term" value="F:O-acetyltransferase activity"/>
    <property type="evidence" value="ECO:0007669"/>
    <property type="project" value="TreeGrafter"/>
</dbReference>
<evidence type="ECO:0000256" key="6">
    <source>
        <dbReference type="ARBA" id="ARBA00023136"/>
    </source>
</evidence>
<evidence type="ECO:0000259" key="7">
    <source>
        <dbReference type="Pfam" id="PF01757"/>
    </source>
</evidence>
<keyword evidence="5" id="KW-1133">Transmembrane helix</keyword>
<dbReference type="InterPro" id="IPR002656">
    <property type="entry name" value="Acyl_transf_3_dom"/>
</dbReference>
<organism evidence="8 9">
    <name type="scientific">Acinetobacter baumannii</name>
    <dbReference type="NCBI Taxonomy" id="470"/>
    <lineage>
        <taxon>Bacteria</taxon>
        <taxon>Pseudomonadati</taxon>
        <taxon>Pseudomonadota</taxon>
        <taxon>Gammaproteobacteria</taxon>
        <taxon>Moraxellales</taxon>
        <taxon>Moraxellaceae</taxon>
        <taxon>Acinetobacter</taxon>
        <taxon>Acinetobacter calcoaceticus/baumannii complex</taxon>
    </lineage>
</organism>
<comment type="similarity">
    <text evidence="2">Belongs to the acyltransferase 3 family.</text>
</comment>
<dbReference type="Pfam" id="PF01757">
    <property type="entry name" value="Acyl_transf_3"/>
    <property type="match status" value="1"/>
</dbReference>
<reference evidence="9" key="2">
    <citation type="submission" date="2015-03" db="EMBL/GenBank/DDBJ databases">
        <authorList>
            <person name="Gallagher L.A."/>
            <person name="Hayden H.S."/>
            <person name="Weiss E.J."/>
            <person name="Hager K.R."/>
            <person name="Ramage E."/>
            <person name="Radey M.R."/>
            <person name="Bydalek R."/>
            <person name="Manoil C."/>
            <person name="Miller S.I."/>
            <person name="Brittnacher M.J."/>
        </authorList>
    </citation>
    <scope>NUCLEOTIDE SEQUENCE [LARGE SCALE GENOMIC DNA]</scope>
    <source>
        <strain evidence="9">AB5075-UW</strain>
    </source>
</reference>
<proteinExistence type="inferred from homology"/>
<dbReference type="Proteomes" id="UP000032746">
    <property type="component" value="Chromosome"/>
</dbReference>
<reference evidence="8 9" key="1">
    <citation type="journal article" date="2015" name="J. Bacteriol.">
        <title>Resources for Genetic and Genomic Analysis of Emerging Pathogen Acinetobacter baumannii.</title>
        <authorList>
            <person name="Gallagher L.A."/>
            <person name="Ramage E."/>
            <person name="Weiss E.J."/>
            <person name="Radey M."/>
            <person name="Hayden H.S."/>
            <person name="Held K.G."/>
            <person name="Huse H.K."/>
            <person name="Zurawski D.V."/>
            <person name="Brittnacher M.J."/>
            <person name="Manoil C."/>
        </authorList>
    </citation>
    <scope>NUCLEOTIDE SEQUENCE [LARGE SCALE GENOMIC DNA]</scope>
    <source>
        <strain evidence="8 9">AB5075-UW</strain>
    </source>
</reference>
<accession>A0A0D5YFW6</accession>
<evidence type="ECO:0000256" key="1">
    <source>
        <dbReference type="ARBA" id="ARBA00004651"/>
    </source>
</evidence>
<evidence type="ECO:0000313" key="8">
    <source>
        <dbReference type="EMBL" id="AKA31182.1"/>
    </source>
</evidence>
<gene>
    <name evidence="8" type="ORF">ABUW_1438</name>
</gene>
<keyword evidence="4" id="KW-0812">Transmembrane</keyword>
<evidence type="ECO:0000313" key="9">
    <source>
        <dbReference type="Proteomes" id="UP000032746"/>
    </source>
</evidence>
<feature type="domain" description="Acyltransferase 3" evidence="7">
    <location>
        <begin position="3"/>
        <end position="310"/>
    </location>
</feature>
<protein>
    <submittedName>
        <fullName evidence="8">Acyltransferase 3 domain-containing protein</fullName>
    </submittedName>
</protein>
<sequence length="329" mass="38895">MNLSIIQIRAVACIMVLIVHITAIFSIGGSSNFYNYFLFILNQLGRFGTPLFCVITGFLYANYFYKNFDKKAFFLSRISKIIIPFIIWSLLYIIIIYLFSKSLFSIFLENPYYNFITGKSFYHLYFIAIIVQFCIFFPLVKKLSFIKIEVLLIISFLISLFSILYSYKSDLFFISDKTFIGNWIFYFIFGIFAYKIKIMQQKIISIILILCFIIIINIFEIIYSGAMYESKRILNLFYIPVIFYTTYLLFQEYKNNFLVTISKYSMGIYLVHPILIVFYKKFLPPQIVSNFPILVFLAMFLTTIVLCTIFCFIISKFKFSKLIITLPKK</sequence>
<dbReference type="PANTHER" id="PTHR40074">
    <property type="entry name" value="O-ACETYLTRANSFERASE WECH"/>
    <property type="match status" value="1"/>
</dbReference>
<dbReference type="AlphaFoldDB" id="A0A0D5YFW6"/>
<evidence type="ECO:0000256" key="3">
    <source>
        <dbReference type="ARBA" id="ARBA00022475"/>
    </source>
</evidence>
<keyword evidence="3" id="KW-1003">Cell membrane</keyword>
<keyword evidence="8" id="KW-0012">Acyltransferase</keyword>
<evidence type="ECO:0000256" key="5">
    <source>
        <dbReference type="ARBA" id="ARBA00022989"/>
    </source>
</evidence>
<comment type="subcellular location">
    <subcellularLocation>
        <location evidence="1">Cell membrane</location>
        <topology evidence="1">Multi-pass membrane protein</topology>
    </subcellularLocation>
</comment>
<keyword evidence="8" id="KW-0808">Transferase</keyword>
<dbReference type="PANTHER" id="PTHR40074:SF2">
    <property type="entry name" value="O-ACETYLTRANSFERASE WECH"/>
    <property type="match status" value="1"/>
</dbReference>
<dbReference type="GO" id="GO:0005886">
    <property type="term" value="C:plasma membrane"/>
    <property type="evidence" value="ECO:0007669"/>
    <property type="project" value="UniProtKB-SubCell"/>
</dbReference>
<dbReference type="RefSeq" id="WP_001053912.1">
    <property type="nucleotide sequence ID" value="NZ_CAUZGQ010000010.1"/>
</dbReference>
<evidence type="ECO:0000256" key="4">
    <source>
        <dbReference type="ARBA" id="ARBA00022692"/>
    </source>
</evidence>
<name>A0A0D5YFW6_ACIBA</name>
<dbReference type="PATRIC" id="fig|470.1345.peg.1397"/>
<dbReference type="EMBL" id="CP008706">
    <property type="protein sequence ID" value="AKA31182.1"/>
    <property type="molecule type" value="Genomic_DNA"/>
</dbReference>
<evidence type="ECO:0000256" key="2">
    <source>
        <dbReference type="ARBA" id="ARBA00007400"/>
    </source>
</evidence>